<protein>
    <submittedName>
        <fullName evidence="1">Uncharacterized protein</fullName>
    </submittedName>
</protein>
<dbReference type="EMBL" id="UGXS01000004">
    <property type="protein sequence ID" value="SUH17837.1"/>
    <property type="molecule type" value="Genomic_DNA"/>
</dbReference>
<dbReference type="Proteomes" id="UP000255509">
    <property type="component" value="Unassembled WGS sequence"/>
</dbReference>
<sequence length="169" mass="18777">MQVILVAQFADFRLAHARQFCQTRIGKTFTLELTQEVGVEASNPDFSYFLFQTHQLFNLHQEPAVDVGQVEHAVDGEACAEGIGDIPDTICARIFQLAADFGQRFRVVEADFRVEAGGAHFQAAQRFLQGFLLGAANRHHFPDRFHLGGQTVVGTGEFLKVKARNLVTT</sequence>
<evidence type="ECO:0000313" key="1">
    <source>
        <dbReference type="EMBL" id="SUH17837.1"/>
    </source>
</evidence>
<proteinExistence type="predicted"/>
<dbReference type="AlphaFoldDB" id="A0A379WEX1"/>
<reference evidence="1 2" key="1">
    <citation type="submission" date="2018-06" db="EMBL/GenBank/DDBJ databases">
        <authorList>
            <consortium name="Pathogen Informatics"/>
            <person name="Doyle S."/>
        </authorList>
    </citation>
    <scope>NUCLEOTIDE SEQUENCE [LARGE SCALE GENOMIC DNA]</scope>
    <source>
        <strain evidence="1 2">NCTC8258</strain>
    </source>
</reference>
<evidence type="ECO:0000313" key="2">
    <source>
        <dbReference type="Proteomes" id="UP000255509"/>
    </source>
</evidence>
<organism evidence="1 2">
    <name type="scientific">Salmonella enterica I</name>
    <dbReference type="NCBI Taxonomy" id="59201"/>
    <lineage>
        <taxon>Bacteria</taxon>
        <taxon>Pseudomonadati</taxon>
        <taxon>Pseudomonadota</taxon>
        <taxon>Gammaproteobacteria</taxon>
        <taxon>Enterobacterales</taxon>
        <taxon>Enterobacteriaceae</taxon>
        <taxon>Salmonella</taxon>
    </lineage>
</organism>
<name>A0A379WEX1_SALET</name>
<gene>
    <name evidence="1" type="ORF">NCTC8258_05645</name>
</gene>
<accession>A0A379WEX1</accession>